<evidence type="ECO:0000313" key="3">
    <source>
        <dbReference type="EMBL" id="RAI34381.1"/>
    </source>
</evidence>
<dbReference type="Pfam" id="PF08240">
    <property type="entry name" value="ADH_N"/>
    <property type="match status" value="1"/>
</dbReference>
<evidence type="ECO:0000259" key="2">
    <source>
        <dbReference type="SMART" id="SM00829"/>
    </source>
</evidence>
<proteinExistence type="predicted"/>
<dbReference type="PANTHER" id="PTHR44154">
    <property type="entry name" value="QUINONE OXIDOREDUCTASE"/>
    <property type="match status" value="1"/>
</dbReference>
<dbReference type="Proteomes" id="UP000248863">
    <property type="component" value="Unassembled WGS sequence"/>
</dbReference>
<dbReference type="Pfam" id="PF00107">
    <property type="entry name" value="ADH_zinc_N"/>
    <property type="match status" value="1"/>
</dbReference>
<dbReference type="Gene3D" id="3.90.180.10">
    <property type="entry name" value="Medium-chain alcohol dehydrogenases, catalytic domain"/>
    <property type="match status" value="1"/>
</dbReference>
<dbReference type="RefSeq" id="WP_111359054.1">
    <property type="nucleotide sequence ID" value="NZ_NHSK01000142.1"/>
</dbReference>
<evidence type="ECO:0000313" key="4">
    <source>
        <dbReference type="Proteomes" id="UP000248863"/>
    </source>
</evidence>
<dbReference type="InterPro" id="IPR036291">
    <property type="entry name" value="NAD(P)-bd_dom_sf"/>
</dbReference>
<dbReference type="SMART" id="SM00829">
    <property type="entry name" value="PKS_ER"/>
    <property type="match status" value="1"/>
</dbReference>
<dbReference type="SUPFAM" id="SSF51735">
    <property type="entry name" value="NAD(P)-binding Rossmann-fold domains"/>
    <property type="match status" value="1"/>
</dbReference>
<organism evidence="3 4">
    <name type="scientific">Rhodoplanes elegans</name>
    <dbReference type="NCBI Taxonomy" id="29408"/>
    <lineage>
        <taxon>Bacteria</taxon>
        <taxon>Pseudomonadati</taxon>
        <taxon>Pseudomonadota</taxon>
        <taxon>Alphaproteobacteria</taxon>
        <taxon>Hyphomicrobiales</taxon>
        <taxon>Nitrobacteraceae</taxon>
        <taxon>Rhodoplanes</taxon>
    </lineage>
</organism>
<dbReference type="OrthoDB" id="7355832at2"/>
<dbReference type="GO" id="GO:0016491">
    <property type="term" value="F:oxidoreductase activity"/>
    <property type="evidence" value="ECO:0007669"/>
    <property type="project" value="InterPro"/>
</dbReference>
<dbReference type="Gene3D" id="3.40.50.720">
    <property type="entry name" value="NAD(P)-binding Rossmann-like Domain"/>
    <property type="match status" value="1"/>
</dbReference>
<evidence type="ECO:0000256" key="1">
    <source>
        <dbReference type="ARBA" id="ARBA00022857"/>
    </source>
</evidence>
<protein>
    <submittedName>
        <fullName evidence="3">NADPH:quinone oxidoreductase</fullName>
    </submittedName>
</protein>
<dbReference type="PANTHER" id="PTHR44154:SF1">
    <property type="entry name" value="QUINONE OXIDOREDUCTASE"/>
    <property type="match status" value="1"/>
</dbReference>
<dbReference type="InterPro" id="IPR020843">
    <property type="entry name" value="ER"/>
</dbReference>
<dbReference type="CDD" id="cd08253">
    <property type="entry name" value="zeta_crystallin"/>
    <property type="match status" value="1"/>
</dbReference>
<accession>A0A327K7X7</accession>
<keyword evidence="1" id="KW-0521">NADP</keyword>
<keyword evidence="4" id="KW-1185">Reference proteome</keyword>
<sequence length="325" mass="33651">MRAVWYERNGPAREVLTVGEMPTPEPGPGEVRVRLATSGVNPSDVKAREGRTRKIAFPRVIPHSDGAGVIDAVGAGVPAARIGERVWTWNAQWKRAFGTAAELVALPSAMAVPLPDDMSFEAGACLGIPVMTAAHVIATAQADVASTLLISGGAGAVSHYAIQLAKMRGAVVITTVSSPEKAALARAAGADHVIDYRGEDVGARVKELTEGAGVDAVIELDIAANAALLPGVLRPRGKVVVYGTGAMDGGVPLYFFLANQITLQFVFVYELTAQERATALAIIAEALASGRLVHNIAATMPLAAAVDAHEAVESGRVAGNVVLTI</sequence>
<dbReference type="SUPFAM" id="SSF50129">
    <property type="entry name" value="GroES-like"/>
    <property type="match status" value="1"/>
</dbReference>
<dbReference type="AlphaFoldDB" id="A0A327K7X7"/>
<comment type="caution">
    <text evidence="3">The sequence shown here is derived from an EMBL/GenBank/DDBJ whole genome shotgun (WGS) entry which is preliminary data.</text>
</comment>
<feature type="domain" description="Enoyl reductase (ER)" evidence="2">
    <location>
        <begin position="12"/>
        <end position="323"/>
    </location>
</feature>
<dbReference type="InterPro" id="IPR011032">
    <property type="entry name" value="GroES-like_sf"/>
</dbReference>
<dbReference type="InterPro" id="IPR051603">
    <property type="entry name" value="Zinc-ADH_QOR/CCCR"/>
</dbReference>
<name>A0A327K7X7_9BRAD</name>
<dbReference type="InterPro" id="IPR013149">
    <property type="entry name" value="ADH-like_C"/>
</dbReference>
<dbReference type="InterPro" id="IPR013154">
    <property type="entry name" value="ADH-like_N"/>
</dbReference>
<dbReference type="EMBL" id="NPEU01000311">
    <property type="protein sequence ID" value="RAI34381.1"/>
    <property type="molecule type" value="Genomic_DNA"/>
</dbReference>
<gene>
    <name evidence="3" type="ORF">CH338_20970</name>
</gene>
<reference evidence="3 4" key="1">
    <citation type="submission" date="2017-07" db="EMBL/GenBank/DDBJ databases">
        <title>Draft Genome Sequences of Select Purple Nonsulfur Bacteria.</title>
        <authorList>
            <person name="Lasarre B."/>
            <person name="Mckinlay J.B."/>
        </authorList>
    </citation>
    <scope>NUCLEOTIDE SEQUENCE [LARGE SCALE GENOMIC DNA]</scope>
    <source>
        <strain evidence="3 4">DSM 11907</strain>
    </source>
</reference>